<dbReference type="SUPFAM" id="SSF54975">
    <property type="entry name" value="Acylphosphatase/BLUF domain-like"/>
    <property type="match status" value="1"/>
</dbReference>
<organism evidence="8 9">
    <name type="scientific">Bifidobacterium santillanense</name>
    <dbReference type="NCBI Taxonomy" id="2809028"/>
    <lineage>
        <taxon>Bacteria</taxon>
        <taxon>Bacillati</taxon>
        <taxon>Actinomycetota</taxon>
        <taxon>Actinomycetes</taxon>
        <taxon>Bifidobacteriales</taxon>
        <taxon>Bifidobacteriaceae</taxon>
        <taxon>Bifidobacterium</taxon>
    </lineage>
</organism>
<dbReference type="EC" id="3.6.1.7" evidence="2 5"/>
<keyword evidence="9" id="KW-1185">Reference proteome</keyword>
<evidence type="ECO:0000256" key="4">
    <source>
        <dbReference type="ARBA" id="ARBA00047645"/>
    </source>
</evidence>
<feature type="domain" description="Acylphosphatase-like" evidence="7">
    <location>
        <begin position="9"/>
        <end position="96"/>
    </location>
</feature>
<name>A0ABS5URW0_9BIFI</name>
<evidence type="ECO:0000313" key="8">
    <source>
        <dbReference type="EMBL" id="MBT1173555.1"/>
    </source>
</evidence>
<proteinExistence type="inferred from homology"/>
<dbReference type="PANTHER" id="PTHR47268">
    <property type="entry name" value="ACYLPHOSPHATASE"/>
    <property type="match status" value="1"/>
</dbReference>
<dbReference type="EMBL" id="JAFEJS010000011">
    <property type="protein sequence ID" value="MBT1173555.1"/>
    <property type="molecule type" value="Genomic_DNA"/>
</dbReference>
<comment type="caution">
    <text evidence="8">The sequence shown here is derived from an EMBL/GenBank/DDBJ whole genome shotgun (WGS) entry which is preliminary data.</text>
</comment>
<reference evidence="8 9" key="1">
    <citation type="journal article" date="2021" name="Environ. Microbiol.">
        <title>Genetic insights into the dark matter of the mammalian gut microbiota through targeted genome reconstruction.</title>
        <authorList>
            <person name="Lugli G.A."/>
            <person name="Alessandri G."/>
            <person name="Milani C."/>
            <person name="Viappiani A."/>
            <person name="Fontana F."/>
            <person name="Tarracchini C."/>
            <person name="Mancabelli L."/>
            <person name="Argentini C."/>
            <person name="Ruiz L."/>
            <person name="Margolles A."/>
            <person name="van Sinderen D."/>
            <person name="Turroni F."/>
            <person name="Ventura M."/>
        </authorList>
    </citation>
    <scope>NUCLEOTIDE SEQUENCE [LARGE SCALE GENOMIC DNA]</scope>
    <source>
        <strain evidence="8 9">MA2</strain>
    </source>
</reference>
<sequence>MTKDRDIIRIHATVSGLVQGVGYRYFAYQAARGAGVTGWVRNLWNGDVEAEAQGPRASVAMFISRLKVGPRWGHVDAVAVDEIDVAPRETAFRVRNDAG</sequence>
<keyword evidence="5" id="KW-0378">Hydrolase</keyword>
<dbReference type="InterPro" id="IPR020456">
    <property type="entry name" value="Acylphosphatase"/>
</dbReference>
<dbReference type="PROSITE" id="PS00151">
    <property type="entry name" value="ACYLPHOSPHATASE_2"/>
    <property type="match status" value="1"/>
</dbReference>
<gene>
    <name evidence="8" type="ORF">JS528_09430</name>
</gene>
<comment type="catalytic activity">
    <reaction evidence="4 5">
        <text>an acyl phosphate + H2O = a carboxylate + phosphate + H(+)</text>
        <dbReference type="Rhea" id="RHEA:14965"/>
        <dbReference type="ChEBI" id="CHEBI:15377"/>
        <dbReference type="ChEBI" id="CHEBI:15378"/>
        <dbReference type="ChEBI" id="CHEBI:29067"/>
        <dbReference type="ChEBI" id="CHEBI:43474"/>
        <dbReference type="ChEBI" id="CHEBI:59918"/>
        <dbReference type="EC" id="3.6.1.7"/>
    </reaction>
</comment>
<dbReference type="Pfam" id="PF00708">
    <property type="entry name" value="Acylphosphatase"/>
    <property type="match status" value="1"/>
</dbReference>
<dbReference type="Proteomes" id="UP000773064">
    <property type="component" value="Unassembled WGS sequence"/>
</dbReference>
<dbReference type="PROSITE" id="PS51160">
    <property type="entry name" value="ACYLPHOSPHATASE_3"/>
    <property type="match status" value="1"/>
</dbReference>
<dbReference type="RefSeq" id="WP_214358803.1">
    <property type="nucleotide sequence ID" value="NZ_JAFEJS010000011.1"/>
</dbReference>
<accession>A0ABS5URW0</accession>
<evidence type="ECO:0000256" key="5">
    <source>
        <dbReference type="PROSITE-ProRule" id="PRU00520"/>
    </source>
</evidence>
<dbReference type="Gene3D" id="3.30.70.100">
    <property type="match status" value="1"/>
</dbReference>
<feature type="active site" evidence="5">
    <location>
        <position position="24"/>
    </location>
</feature>
<evidence type="ECO:0000256" key="3">
    <source>
        <dbReference type="ARBA" id="ARBA00015991"/>
    </source>
</evidence>
<evidence type="ECO:0000256" key="6">
    <source>
        <dbReference type="RuleBase" id="RU004168"/>
    </source>
</evidence>
<dbReference type="InterPro" id="IPR001792">
    <property type="entry name" value="Acylphosphatase-like_dom"/>
</dbReference>
<evidence type="ECO:0000256" key="1">
    <source>
        <dbReference type="ARBA" id="ARBA00005614"/>
    </source>
</evidence>
<protein>
    <recommendedName>
        <fullName evidence="3 5">acylphosphatase</fullName>
        <ecNumber evidence="2 5">3.6.1.7</ecNumber>
    </recommendedName>
</protein>
<dbReference type="PRINTS" id="PR00112">
    <property type="entry name" value="ACYLPHPHTASE"/>
</dbReference>
<feature type="active site" evidence="5">
    <location>
        <position position="42"/>
    </location>
</feature>
<dbReference type="InterPro" id="IPR036046">
    <property type="entry name" value="Acylphosphatase-like_dom_sf"/>
</dbReference>
<evidence type="ECO:0000259" key="7">
    <source>
        <dbReference type="PROSITE" id="PS51160"/>
    </source>
</evidence>
<dbReference type="InterPro" id="IPR017968">
    <property type="entry name" value="Acylphosphatase_CS"/>
</dbReference>
<comment type="similarity">
    <text evidence="1 6">Belongs to the acylphosphatase family.</text>
</comment>
<dbReference type="PANTHER" id="PTHR47268:SF4">
    <property type="entry name" value="ACYLPHOSPHATASE"/>
    <property type="match status" value="1"/>
</dbReference>
<evidence type="ECO:0000313" key="9">
    <source>
        <dbReference type="Proteomes" id="UP000773064"/>
    </source>
</evidence>
<evidence type="ECO:0000256" key="2">
    <source>
        <dbReference type="ARBA" id="ARBA00012150"/>
    </source>
</evidence>